<keyword evidence="1" id="KW-1133">Transmembrane helix</keyword>
<gene>
    <name evidence="2" type="ORF">GCM10008935_22410</name>
</gene>
<sequence length="67" mass="7656">MLFLAIIIINVYMAYTAFVEGRRLQDKAKKSFAYFLSTTFIGVSLLILFSMTLYIPGGVDKVEIIYH</sequence>
<protein>
    <submittedName>
        <fullName evidence="2">Uncharacterized protein</fullName>
    </submittedName>
</protein>
<evidence type="ECO:0000313" key="2">
    <source>
        <dbReference type="EMBL" id="GAA0466055.1"/>
    </source>
</evidence>
<comment type="caution">
    <text evidence="2">The sequence shown here is derived from an EMBL/GenBank/DDBJ whole genome shotgun (WGS) entry which is preliminary data.</text>
</comment>
<dbReference type="RefSeq" id="WP_343783645.1">
    <property type="nucleotide sequence ID" value="NZ_BAAACZ010000018.1"/>
</dbReference>
<name>A0ABP3JWQ4_9BACI</name>
<keyword evidence="1" id="KW-0472">Membrane</keyword>
<organism evidence="2 3">
    <name type="scientific">Alkalibacillus silvisoli</name>
    <dbReference type="NCBI Taxonomy" id="392823"/>
    <lineage>
        <taxon>Bacteria</taxon>
        <taxon>Bacillati</taxon>
        <taxon>Bacillota</taxon>
        <taxon>Bacilli</taxon>
        <taxon>Bacillales</taxon>
        <taxon>Bacillaceae</taxon>
        <taxon>Alkalibacillus</taxon>
    </lineage>
</organism>
<proteinExistence type="predicted"/>
<keyword evidence="1" id="KW-0812">Transmembrane</keyword>
<keyword evidence="3" id="KW-1185">Reference proteome</keyword>
<dbReference type="Proteomes" id="UP001500740">
    <property type="component" value="Unassembled WGS sequence"/>
</dbReference>
<evidence type="ECO:0000256" key="1">
    <source>
        <dbReference type="SAM" id="Phobius"/>
    </source>
</evidence>
<accession>A0ABP3JWQ4</accession>
<evidence type="ECO:0000313" key="3">
    <source>
        <dbReference type="Proteomes" id="UP001500740"/>
    </source>
</evidence>
<feature type="transmembrane region" description="Helical" evidence="1">
    <location>
        <begin position="32"/>
        <end position="55"/>
    </location>
</feature>
<dbReference type="EMBL" id="BAAACZ010000018">
    <property type="protein sequence ID" value="GAA0466055.1"/>
    <property type="molecule type" value="Genomic_DNA"/>
</dbReference>
<reference evidence="3" key="1">
    <citation type="journal article" date="2019" name="Int. J. Syst. Evol. Microbiol.">
        <title>The Global Catalogue of Microorganisms (GCM) 10K type strain sequencing project: providing services to taxonomists for standard genome sequencing and annotation.</title>
        <authorList>
            <consortium name="The Broad Institute Genomics Platform"/>
            <consortium name="The Broad Institute Genome Sequencing Center for Infectious Disease"/>
            <person name="Wu L."/>
            <person name="Ma J."/>
        </authorList>
    </citation>
    <scope>NUCLEOTIDE SEQUENCE [LARGE SCALE GENOMIC DNA]</scope>
    <source>
        <strain evidence="3">JCM 14193</strain>
    </source>
</reference>